<reference evidence="3" key="1">
    <citation type="journal article" date="2010" name="J. Integr. Plant Biol.">
        <title>Insights into the bamboo genome: syntenic relationships to rice and sorghum.</title>
        <authorList>
            <person name="Gui Y.J."/>
            <person name="Zhou Y."/>
            <person name="Wang Y."/>
            <person name="Wang S."/>
            <person name="Wang S.Y."/>
            <person name="Hu Y."/>
            <person name="Bo S.P."/>
            <person name="Chen H."/>
            <person name="Zhou C.P."/>
            <person name="Ma N.X."/>
            <person name="Zhang T.Z."/>
            <person name="Fan L.J."/>
        </authorList>
    </citation>
    <scope>NUCLEOTIDE SEQUENCE</scope>
    <source>
        <tissue evidence="3">Shoot</tissue>
    </source>
</reference>
<dbReference type="GO" id="GO:0040029">
    <property type="term" value="P:epigenetic regulation of gene expression"/>
    <property type="evidence" value="ECO:0007669"/>
    <property type="project" value="InterPro"/>
</dbReference>
<protein>
    <recommendedName>
        <fullName evidence="2">Fibronectin type-III domain-containing protein</fullName>
    </recommendedName>
</protein>
<dbReference type="InterPro" id="IPR003961">
    <property type="entry name" value="FN3_dom"/>
</dbReference>
<proteinExistence type="predicted"/>
<dbReference type="PANTHER" id="PTHR46286">
    <property type="entry name" value="VIN3-LIKE PROTEIN 2-RELATED"/>
    <property type="match status" value="1"/>
</dbReference>
<feature type="region of interest" description="Disordered" evidence="1">
    <location>
        <begin position="163"/>
        <end position="200"/>
    </location>
</feature>
<dbReference type="InterPro" id="IPR044514">
    <property type="entry name" value="VIN3-like"/>
</dbReference>
<dbReference type="InterPro" id="IPR036116">
    <property type="entry name" value="FN3_sf"/>
</dbReference>
<evidence type="ECO:0000259" key="2">
    <source>
        <dbReference type="PROSITE" id="PS50853"/>
    </source>
</evidence>
<dbReference type="InterPro" id="IPR058585">
    <property type="entry name" value="Fn3_VIN3"/>
</dbReference>
<dbReference type="EMBL" id="GQ252876">
    <property type="protein sequence ID" value="ADB85384.1"/>
    <property type="molecule type" value="Genomic_DNA"/>
</dbReference>
<sequence>MKKLEAQVGPITGIPDMGQGLVGRLAVGAEVQKLCTCAIDTLQSMFSGALTANLQIQRSSMVPSNFIKFEDISHESVTVVFDLDVSPTLSQGLTGFYLWHRKAGIGDYPSNPTGIILMPLTMFVVTRLAPCTYYVFKVVAFTNSKEFGSWEVRTRTICCPKEQSTKSSMPVDGGTDPNNGSPKANSCGLSNPSSEGVESNNGSAIYTDLNKSPECVVEYCENPDILDSDKVSHHCNKSTSNSQNTKMGEVGVSKVDELEEAPGVSASALDEDEEPKSAAQAALLRKATNLMVYNRGTLKQNLSMIFPGPEIAPHTNTGNKLVAPPEYPCSLPPIILGETENCKGVTGDHIPKSVCLKAETDSGSLSCKRTPGRFEGNGHKNGYQESDTTAQTALLRESSNSMLYSQGIMSQNLNMVDARVENASDAPSGNELAGPLQHSGSLVPITENGIKFGTGISETSFKLKYVDPIPQTGPLKPETEPGSSSNKSPSGKSEDIDHKDARSDVSYEYCVKVIRWLECEGYIEANVRVKFFTWFSLRGTPRERRIVSVFVDALIDDPVSLAGQLSDTFSDAIYSKRPCRAPSGFCMKLWH</sequence>
<accession>D3IVP4</accession>
<dbReference type="InterPro" id="IPR056990">
    <property type="entry name" value="VIN3-like_C"/>
</dbReference>
<feature type="domain" description="Fibronectin type-III" evidence="2">
    <location>
        <begin position="62"/>
        <end position="162"/>
    </location>
</feature>
<dbReference type="GO" id="GO:0010048">
    <property type="term" value="P:vernalization response"/>
    <property type="evidence" value="ECO:0007669"/>
    <property type="project" value="InterPro"/>
</dbReference>
<organism evidence="3">
    <name type="scientific">Phyllostachys edulis</name>
    <name type="common">Tortoise shell bamboo</name>
    <name type="synonym">Bambusa edulis</name>
    <dbReference type="NCBI Taxonomy" id="38705"/>
    <lineage>
        <taxon>Eukaryota</taxon>
        <taxon>Viridiplantae</taxon>
        <taxon>Streptophyta</taxon>
        <taxon>Embryophyta</taxon>
        <taxon>Tracheophyta</taxon>
        <taxon>Spermatophyta</taxon>
        <taxon>Magnoliopsida</taxon>
        <taxon>Liliopsida</taxon>
        <taxon>Poales</taxon>
        <taxon>Poaceae</taxon>
        <taxon>BOP clade</taxon>
        <taxon>Bambusoideae</taxon>
        <taxon>Arundinarodae</taxon>
        <taxon>Arundinarieae</taxon>
        <taxon>Arundinariinae</taxon>
        <taxon>Phyllostachys</taxon>
    </lineage>
</organism>
<name>D3IVP4_PHYED</name>
<dbReference type="Pfam" id="PF23376">
    <property type="entry name" value="Fn3_VIN3"/>
    <property type="match status" value="1"/>
</dbReference>
<evidence type="ECO:0000256" key="1">
    <source>
        <dbReference type="SAM" id="MobiDB-lite"/>
    </source>
</evidence>
<dbReference type="Pfam" id="PF23380">
    <property type="entry name" value="VIN3_C"/>
    <property type="match status" value="1"/>
</dbReference>
<dbReference type="PROSITE" id="PS50853">
    <property type="entry name" value="FN3"/>
    <property type="match status" value="1"/>
</dbReference>
<feature type="compositionally biased region" description="Low complexity" evidence="1">
    <location>
        <begin position="480"/>
        <end position="491"/>
    </location>
</feature>
<feature type="region of interest" description="Disordered" evidence="1">
    <location>
        <begin position="467"/>
        <end position="499"/>
    </location>
</feature>
<dbReference type="AlphaFoldDB" id="D3IVP4"/>
<dbReference type="SUPFAM" id="SSF49265">
    <property type="entry name" value="Fibronectin type III"/>
    <property type="match status" value="1"/>
</dbReference>
<evidence type="ECO:0000313" key="3">
    <source>
        <dbReference type="EMBL" id="ADB85384.1"/>
    </source>
</evidence>
<dbReference type="PANTHER" id="PTHR46286:SF5">
    <property type="entry name" value="FIBRONECTIN TYPE-III DOMAIN-CONTAINING PROTEIN"/>
    <property type="match status" value="1"/>
</dbReference>
<feature type="compositionally biased region" description="Polar residues" evidence="1">
    <location>
        <begin position="176"/>
        <end position="200"/>
    </location>
</feature>